<dbReference type="GO" id="GO:0051537">
    <property type="term" value="F:2 iron, 2 sulfur cluster binding"/>
    <property type="evidence" value="ECO:0007669"/>
    <property type="project" value="UniProtKB-KW"/>
</dbReference>
<evidence type="ECO:0000256" key="2">
    <source>
        <dbReference type="ARBA" id="ARBA00002149"/>
    </source>
</evidence>
<dbReference type="PANTHER" id="PTHR43756:SF5">
    <property type="entry name" value="CHOLINE MONOOXYGENASE, CHLOROPLASTIC"/>
    <property type="match status" value="1"/>
</dbReference>
<keyword evidence="9" id="KW-0560">Oxidoreductase</keyword>
<dbReference type="CDD" id="cd00680">
    <property type="entry name" value="RHO_alpha_C"/>
    <property type="match status" value="1"/>
</dbReference>
<evidence type="ECO:0000256" key="9">
    <source>
        <dbReference type="ARBA" id="ARBA00023002"/>
    </source>
</evidence>
<evidence type="ECO:0000256" key="5">
    <source>
        <dbReference type="ARBA" id="ARBA00012763"/>
    </source>
</evidence>
<gene>
    <name evidence="14" type="ORF">B0A55_11984</name>
</gene>
<dbReference type="Gene3D" id="2.102.10.10">
    <property type="entry name" value="Rieske [2Fe-2S] iron-sulphur domain"/>
    <property type="match status" value="1"/>
</dbReference>
<dbReference type="Gene3D" id="3.90.380.10">
    <property type="entry name" value="Naphthalene 1,2-dioxygenase Alpha Subunit, Chain A, domain 1"/>
    <property type="match status" value="2"/>
</dbReference>
<dbReference type="InterPro" id="IPR001663">
    <property type="entry name" value="Rng_hydr_dOase-A"/>
</dbReference>
<dbReference type="Pfam" id="PF00355">
    <property type="entry name" value="Rieske"/>
    <property type="match status" value="1"/>
</dbReference>
<dbReference type="InterPro" id="IPR036922">
    <property type="entry name" value="Rieske_2Fe-2S_sf"/>
</dbReference>
<comment type="function">
    <text evidence="2">Catalyzes the first step of the osmoprotectant glycine betaine synthesis.</text>
</comment>
<dbReference type="GO" id="GO:0019133">
    <property type="term" value="F:choline monooxygenase activity"/>
    <property type="evidence" value="ECO:0007669"/>
    <property type="project" value="UniProtKB-EC"/>
</dbReference>
<accession>A0A4U0W1M2</accession>
<name>A0A4U0W1M2_9PEZI</name>
<dbReference type="UniPathway" id="UPA00529">
    <property type="reaction ID" value="UER00430"/>
</dbReference>
<keyword evidence="10" id="KW-0408">Iron</keyword>
<dbReference type="GO" id="GO:0005506">
    <property type="term" value="F:iron ion binding"/>
    <property type="evidence" value="ECO:0007669"/>
    <property type="project" value="InterPro"/>
</dbReference>
<evidence type="ECO:0000259" key="13">
    <source>
        <dbReference type="PROSITE" id="PS51296"/>
    </source>
</evidence>
<dbReference type="EC" id="1.14.15.7" evidence="5"/>
<keyword evidence="7" id="KW-0001">2Fe-2S</keyword>
<proteinExistence type="inferred from homology"/>
<dbReference type="CDD" id="cd03469">
    <property type="entry name" value="Rieske_RO_Alpha_N"/>
    <property type="match status" value="1"/>
</dbReference>
<dbReference type="GO" id="GO:0019285">
    <property type="term" value="P:glycine betaine biosynthetic process from choline"/>
    <property type="evidence" value="ECO:0007669"/>
    <property type="project" value="UniProtKB-UniPathway"/>
</dbReference>
<dbReference type="PANTHER" id="PTHR43756">
    <property type="entry name" value="CHOLINE MONOOXYGENASE, CHLOROPLASTIC"/>
    <property type="match status" value="1"/>
</dbReference>
<dbReference type="InterPro" id="IPR017941">
    <property type="entry name" value="Rieske_2Fe-2S"/>
</dbReference>
<dbReference type="PROSITE" id="PS51296">
    <property type="entry name" value="RIESKE"/>
    <property type="match status" value="1"/>
</dbReference>
<evidence type="ECO:0000256" key="11">
    <source>
        <dbReference type="ARBA" id="ARBA00023014"/>
    </source>
</evidence>
<dbReference type="AlphaFoldDB" id="A0A4U0W1M2"/>
<evidence type="ECO:0000256" key="3">
    <source>
        <dbReference type="ARBA" id="ARBA00004866"/>
    </source>
</evidence>
<dbReference type="InterPro" id="IPR015879">
    <property type="entry name" value="Ring_hydroxy_dOase_asu_C_dom"/>
</dbReference>
<evidence type="ECO:0000256" key="6">
    <source>
        <dbReference type="ARBA" id="ARBA00014931"/>
    </source>
</evidence>
<protein>
    <recommendedName>
        <fullName evidence="6">Choline monooxygenase, chloroplastic</fullName>
        <ecNumber evidence="5">1.14.15.7</ecNumber>
    </recommendedName>
</protein>
<evidence type="ECO:0000256" key="8">
    <source>
        <dbReference type="ARBA" id="ARBA00022723"/>
    </source>
</evidence>
<comment type="pathway">
    <text evidence="3">Amine and polyamine biosynthesis; betaine biosynthesis via choline pathway; betaine aldehyde from choline (monooxygenase route): step 1/1.</text>
</comment>
<dbReference type="STRING" id="329884.A0A4U0W1M2"/>
<dbReference type="OrthoDB" id="426882at2759"/>
<evidence type="ECO:0000313" key="14">
    <source>
        <dbReference type="EMBL" id="TKA56094.1"/>
    </source>
</evidence>
<comment type="catalytic activity">
    <reaction evidence="12">
        <text>choline + 2 reduced [2Fe-2S]-[ferredoxin] + O2 + 2 H(+) = betaine aldehyde hydrate + 2 oxidized [2Fe-2S]-[ferredoxin] + H2O</text>
        <dbReference type="Rhea" id="RHEA:17769"/>
        <dbReference type="Rhea" id="RHEA-COMP:10000"/>
        <dbReference type="Rhea" id="RHEA-COMP:10001"/>
        <dbReference type="ChEBI" id="CHEBI:15354"/>
        <dbReference type="ChEBI" id="CHEBI:15377"/>
        <dbReference type="ChEBI" id="CHEBI:15378"/>
        <dbReference type="ChEBI" id="CHEBI:15379"/>
        <dbReference type="ChEBI" id="CHEBI:15870"/>
        <dbReference type="ChEBI" id="CHEBI:33737"/>
        <dbReference type="ChEBI" id="CHEBI:33738"/>
        <dbReference type="EC" id="1.14.15.7"/>
    </reaction>
</comment>
<sequence length="417" mass="47827">MATAAVSAISSYLGFGRASPPPKDANTPLRALPSNWYTSQEMYELERRAIFSRKWQLVTHQIRLAKPGDWLKFKIAGFEFVLTRDREGKINAFHNVCRHRAFPVVTGDQGSSKILACKYHGWSYGLNGKLAKAPGYQELDGFDKSQNGLFLVHVHVDCNGFIWVNLDAKKEPEVAWKDDFDGIDRQDRYKQFNMNEYVFDHFWEMEGNYNWKILADNYNECYHCATTHPDIPALADLASYNVQTRACQIIHDAATTDEQRKNGLTVASTYYFPNVSTNISPHFFMIQRFVPSGPTTSSMQYQVFRNKHSSEEDFQLVNNIYKRIMSEDKYLCDLAQKNLQAGIFVNGELHPRMEKGPLYFQKVCRDVVTEHHAREKREGKEVWPARQTLPGGAEASEKDVEFCSGLACGDRKDSLVW</sequence>
<comment type="cofactor">
    <cofactor evidence="1">
        <name>Fe cation</name>
        <dbReference type="ChEBI" id="CHEBI:24875"/>
    </cofactor>
</comment>
<keyword evidence="11" id="KW-0411">Iron-sulfur</keyword>
<evidence type="ECO:0000256" key="12">
    <source>
        <dbReference type="ARBA" id="ARBA00049097"/>
    </source>
</evidence>
<reference evidence="14 15" key="1">
    <citation type="submission" date="2017-03" db="EMBL/GenBank/DDBJ databases">
        <title>Genomes of endolithic fungi from Antarctica.</title>
        <authorList>
            <person name="Coleine C."/>
            <person name="Masonjones S."/>
            <person name="Stajich J.E."/>
        </authorList>
    </citation>
    <scope>NUCLEOTIDE SEQUENCE [LARGE SCALE GENOMIC DNA]</scope>
    <source>
        <strain evidence="14 15">CCFEE 5184</strain>
    </source>
</reference>
<dbReference type="Pfam" id="PF00848">
    <property type="entry name" value="Ring_hydroxyl_A"/>
    <property type="match status" value="1"/>
</dbReference>
<comment type="similarity">
    <text evidence="4">Belongs to the choline monooxygenase family.</text>
</comment>
<keyword evidence="8" id="KW-0479">Metal-binding</keyword>
<dbReference type="EMBL" id="NAJQ01001596">
    <property type="protein sequence ID" value="TKA56094.1"/>
    <property type="molecule type" value="Genomic_DNA"/>
</dbReference>
<evidence type="ECO:0000313" key="15">
    <source>
        <dbReference type="Proteomes" id="UP000309340"/>
    </source>
</evidence>
<evidence type="ECO:0000256" key="7">
    <source>
        <dbReference type="ARBA" id="ARBA00022714"/>
    </source>
</evidence>
<evidence type="ECO:0000256" key="4">
    <source>
        <dbReference type="ARBA" id="ARBA00010848"/>
    </source>
</evidence>
<evidence type="ECO:0000256" key="10">
    <source>
        <dbReference type="ARBA" id="ARBA00023004"/>
    </source>
</evidence>
<keyword evidence="15" id="KW-1185">Reference proteome</keyword>
<feature type="domain" description="Rieske" evidence="13">
    <location>
        <begin position="55"/>
        <end position="153"/>
    </location>
</feature>
<dbReference type="Proteomes" id="UP000309340">
    <property type="component" value="Unassembled WGS sequence"/>
</dbReference>
<dbReference type="SUPFAM" id="SSF50022">
    <property type="entry name" value="ISP domain"/>
    <property type="match status" value="1"/>
</dbReference>
<organism evidence="14 15">
    <name type="scientific">Friedmanniomyces simplex</name>
    <dbReference type="NCBI Taxonomy" id="329884"/>
    <lineage>
        <taxon>Eukaryota</taxon>
        <taxon>Fungi</taxon>
        <taxon>Dikarya</taxon>
        <taxon>Ascomycota</taxon>
        <taxon>Pezizomycotina</taxon>
        <taxon>Dothideomycetes</taxon>
        <taxon>Dothideomycetidae</taxon>
        <taxon>Mycosphaerellales</taxon>
        <taxon>Teratosphaeriaceae</taxon>
        <taxon>Friedmanniomyces</taxon>
    </lineage>
</organism>
<evidence type="ECO:0000256" key="1">
    <source>
        <dbReference type="ARBA" id="ARBA00001962"/>
    </source>
</evidence>
<comment type="caution">
    <text evidence="14">The sequence shown here is derived from an EMBL/GenBank/DDBJ whole genome shotgun (WGS) entry which is preliminary data.</text>
</comment>
<dbReference type="SUPFAM" id="SSF55961">
    <property type="entry name" value="Bet v1-like"/>
    <property type="match status" value="1"/>
</dbReference>
<dbReference type="PRINTS" id="PR00090">
    <property type="entry name" value="RNGDIOXGNASE"/>
</dbReference>